<dbReference type="InterPro" id="IPR050598">
    <property type="entry name" value="AminoAcid_Transporter"/>
</dbReference>
<dbReference type="Gene3D" id="1.20.1740.10">
    <property type="entry name" value="Amino acid/polyamine transporter I"/>
    <property type="match status" value="1"/>
</dbReference>
<dbReference type="Proteomes" id="UP000051296">
    <property type="component" value="Unassembled WGS sequence"/>
</dbReference>
<reference evidence="6 7" key="1">
    <citation type="journal article" date="2015" name="Genome Announc.">
        <title>Expanding the biotechnology potential of lactobacilli through comparative genomics of 213 strains and associated genera.</title>
        <authorList>
            <person name="Sun Z."/>
            <person name="Harris H.M."/>
            <person name="McCann A."/>
            <person name="Guo C."/>
            <person name="Argimon S."/>
            <person name="Zhang W."/>
            <person name="Yang X."/>
            <person name="Jeffery I.B."/>
            <person name="Cooney J.C."/>
            <person name="Kagawa T.F."/>
            <person name="Liu W."/>
            <person name="Song Y."/>
            <person name="Salvetti E."/>
            <person name="Wrobel A."/>
            <person name="Rasinkangas P."/>
            <person name="Parkhill J."/>
            <person name="Rea M.C."/>
            <person name="O'Sullivan O."/>
            <person name="Ritari J."/>
            <person name="Douillard F.P."/>
            <person name="Paul Ross R."/>
            <person name="Yang R."/>
            <person name="Briner A.E."/>
            <person name="Felis G.E."/>
            <person name="de Vos W.M."/>
            <person name="Barrangou R."/>
            <person name="Klaenhammer T.R."/>
            <person name="Caufield P.W."/>
            <person name="Cui Y."/>
            <person name="Zhang H."/>
            <person name="O'Toole P.W."/>
        </authorList>
    </citation>
    <scope>NUCLEOTIDE SEQUENCE [LARGE SCALE GENOMIC DNA]</scope>
    <source>
        <strain evidence="6 7">DSM 20190</strain>
    </source>
</reference>
<feature type="transmembrane region" description="Helical" evidence="5">
    <location>
        <begin position="424"/>
        <end position="441"/>
    </location>
</feature>
<proteinExistence type="predicted"/>
<comment type="caution">
    <text evidence="6">The sequence shown here is derived from an EMBL/GenBank/DDBJ whole genome shotgun (WGS) entry which is preliminary data.</text>
</comment>
<dbReference type="PATRIC" id="fig|1123500.6.peg.1094"/>
<dbReference type="PANTHER" id="PTHR11785">
    <property type="entry name" value="AMINO ACID TRANSPORTER"/>
    <property type="match status" value="1"/>
</dbReference>
<accession>A0A0R2FU96</accession>
<feature type="transmembrane region" description="Helical" evidence="5">
    <location>
        <begin position="90"/>
        <end position="115"/>
    </location>
</feature>
<feature type="transmembrane region" description="Helical" evidence="5">
    <location>
        <begin position="329"/>
        <end position="349"/>
    </location>
</feature>
<organism evidence="6 7">
    <name type="scientific">Weissella halotolerans DSM 20190</name>
    <dbReference type="NCBI Taxonomy" id="1123500"/>
    <lineage>
        <taxon>Bacteria</taxon>
        <taxon>Bacillati</taxon>
        <taxon>Bacillota</taxon>
        <taxon>Bacilli</taxon>
        <taxon>Lactobacillales</taxon>
        <taxon>Lactobacillaceae</taxon>
        <taxon>Weissella</taxon>
    </lineage>
</organism>
<comment type="subcellular location">
    <subcellularLocation>
        <location evidence="1">Membrane</location>
        <topology evidence="1">Multi-pass membrane protein</topology>
    </subcellularLocation>
</comment>
<feature type="transmembrane region" description="Helical" evidence="5">
    <location>
        <begin position="355"/>
        <end position="374"/>
    </location>
</feature>
<feature type="transmembrane region" description="Helical" evidence="5">
    <location>
        <begin position="277"/>
        <end position="294"/>
    </location>
</feature>
<sequence length="447" mass="48041">MADTVGLKRSMGLMSGLSLVIGTVIGSGVFFKQASVLGQAGSSTMGLLAWTLGGIITLAAGLTIAEVAARLPKAGGLYSYIESIYGPTAGFLTGWMQVVVYAPAVIASIGGYAAYLTANFLGWSLGTARWITVAYVLLVMSLNLLENRVTSAFQVITTSIKLIPIIVLVVYGLFFGQTNALGQTVNQLSQSAHGGMGMAILGTLFAYDGWILLGNIAEELKNPERDMPRAIIFGLTTIVLAYVGVTYATYRTLPAAEIIHLQNNTTFAMATQAFGDLGGRALSIAIIVSMWGTLNGKMIAFPRMAYAMAKDGLFPKYLSHLNQRSQEPVYATITVAAMAIFINVFTNSADRLSDIAIFTIWVFYTAAFFGIFILRKQKEQAHFLEKDTKGVLFVTPLYPLVPLIAIGGALFVLGSTLITDFTGVLISLVLVGLGLPVYYYYRRQKNG</sequence>
<dbReference type="InParanoid" id="A0A0R2FU96"/>
<evidence type="ECO:0000256" key="5">
    <source>
        <dbReference type="SAM" id="Phobius"/>
    </source>
</evidence>
<dbReference type="PANTHER" id="PTHR11785:SF512">
    <property type="entry name" value="SOBREMESA, ISOFORM B"/>
    <property type="match status" value="1"/>
</dbReference>
<keyword evidence="7" id="KW-1185">Reference proteome</keyword>
<feature type="transmembrane region" description="Helical" evidence="5">
    <location>
        <begin position="12"/>
        <end position="31"/>
    </location>
</feature>
<dbReference type="Pfam" id="PF13520">
    <property type="entry name" value="AA_permease_2"/>
    <property type="match status" value="1"/>
</dbReference>
<dbReference type="OrthoDB" id="3181223at2"/>
<keyword evidence="4 5" id="KW-0472">Membrane</keyword>
<protein>
    <submittedName>
        <fullName evidence="6">Amino acid transport protein</fullName>
    </submittedName>
</protein>
<dbReference type="InterPro" id="IPR002293">
    <property type="entry name" value="AA/rel_permease1"/>
</dbReference>
<evidence type="ECO:0000313" key="6">
    <source>
        <dbReference type="EMBL" id="KRN31211.1"/>
    </source>
</evidence>
<evidence type="ECO:0000256" key="1">
    <source>
        <dbReference type="ARBA" id="ARBA00004141"/>
    </source>
</evidence>
<keyword evidence="3 5" id="KW-1133">Transmembrane helix</keyword>
<feature type="transmembrane region" description="Helical" evidence="5">
    <location>
        <begin position="152"/>
        <end position="174"/>
    </location>
</feature>
<dbReference type="STRING" id="1123500.GCA_000420365_01144"/>
<evidence type="ECO:0000256" key="2">
    <source>
        <dbReference type="ARBA" id="ARBA00022692"/>
    </source>
</evidence>
<dbReference type="FunCoup" id="A0A0R2FU96">
    <property type="interactions" value="108"/>
</dbReference>
<name>A0A0R2FU96_9LACO</name>
<dbReference type="RefSeq" id="WP_022791861.1">
    <property type="nucleotide sequence ID" value="NZ_ATUU01000004.1"/>
</dbReference>
<feature type="transmembrane region" description="Helical" evidence="5">
    <location>
        <begin position="127"/>
        <end position="145"/>
    </location>
</feature>
<feature type="transmembrane region" description="Helical" evidence="5">
    <location>
        <begin position="395"/>
        <end position="418"/>
    </location>
</feature>
<evidence type="ECO:0000256" key="4">
    <source>
        <dbReference type="ARBA" id="ARBA00023136"/>
    </source>
</evidence>
<dbReference type="GO" id="GO:0015179">
    <property type="term" value="F:L-amino acid transmembrane transporter activity"/>
    <property type="evidence" value="ECO:0007669"/>
    <property type="project" value="TreeGrafter"/>
</dbReference>
<dbReference type="GO" id="GO:0016020">
    <property type="term" value="C:membrane"/>
    <property type="evidence" value="ECO:0007669"/>
    <property type="project" value="UniProtKB-SubCell"/>
</dbReference>
<evidence type="ECO:0000313" key="7">
    <source>
        <dbReference type="Proteomes" id="UP000051296"/>
    </source>
</evidence>
<gene>
    <name evidence="6" type="ORF">IV68_GL001093</name>
</gene>
<feature type="transmembrane region" description="Helical" evidence="5">
    <location>
        <begin position="194"/>
        <end position="217"/>
    </location>
</feature>
<keyword evidence="2 5" id="KW-0812">Transmembrane</keyword>
<dbReference type="PIRSF" id="PIRSF006060">
    <property type="entry name" value="AA_transporter"/>
    <property type="match status" value="1"/>
</dbReference>
<dbReference type="AlphaFoldDB" id="A0A0R2FU96"/>
<dbReference type="eggNOG" id="COG0531">
    <property type="taxonomic scope" value="Bacteria"/>
</dbReference>
<feature type="transmembrane region" description="Helical" evidence="5">
    <location>
        <begin position="229"/>
        <end position="250"/>
    </location>
</feature>
<evidence type="ECO:0000256" key="3">
    <source>
        <dbReference type="ARBA" id="ARBA00022989"/>
    </source>
</evidence>
<dbReference type="EMBL" id="JQAX01000004">
    <property type="protein sequence ID" value="KRN31211.1"/>
    <property type="molecule type" value="Genomic_DNA"/>
</dbReference>
<feature type="transmembrane region" description="Helical" evidence="5">
    <location>
        <begin position="47"/>
        <end position="69"/>
    </location>
</feature>